<accession>A0ABT2HWH4</accession>
<dbReference type="PROSITE" id="PS50885">
    <property type="entry name" value="HAMP"/>
    <property type="match status" value="1"/>
</dbReference>
<evidence type="ECO:0000256" key="7">
    <source>
        <dbReference type="ARBA" id="ARBA00022777"/>
    </source>
</evidence>
<keyword evidence="10 12" id="KW-0472">Membrane</keyword>
<keyword evidence="5" id="KW-0808">Transferase</keyword>
<keyword evidence="6 12" id="KW-0812">Transmembrane</keyword>
<evidence type="ECO:0000256" key="4">
    <source>
        <dbReference type="ARBA" id="ARBA00022553"/>
    </source>
</evidence>
<dbReference type="Gene3D" id="1.10.287.130">
    <property type="match status" value="1"/>
</dbReference>
<dbReference type="SUPFAM" id="SSF158472">
    <property type="entry name" value="HAMP domain-like"/>
    <property type="match status" value="1"/>
</dbReference>
<feature type="transmembrane region" description="Helical" evidence="12">
    <location>
        <begin position="7"/>
        <end position="30"/>
    </location>
</feature>
<feature type="domain" description="HAMP" evidence="14">
    <location>
        <begin position="188"/>
        <end position="241"/>
    </location>
</feature>
<keyword evidence="4" id="KW-0597">Phosphoprotein</keyword>
<evidence type="ECO:0000256" key="5">
    <source>
        <dbReference type="ARBA" id="ARBA00022679"/>
    </source>
</evidence>
<keyword evidence="9" id="KW-0902">Two-component regulatory system</keyword>
<comment type="catalytic activity">
    <reaction evidence="1">
        <text>ATP + protein L-histidine = ADP + protein N-phospho-L-histidine.</text>
        <dbReference type="EC" id="2.7.13.3"/>
    </reaction>
</comment>
<evidence type="ECO:0000256" key="9">
    <source>
        <dbReference type="ARBA" id="ARBA00023012"/>
    </source>
</evidence>
<dbReference type="PANTHER" id="PTHR45436">
    <property type="entry name" value="SENSOR HISTIDINE KINASE YKOH"/>
    <property type="match status" value="1"/>
</dbReference>
<evidence type="ECO:0000313" key="16">
    <source>
        <dbReference type="Proteomes" id="UP001525379"/>
    </source>
</evidence>
<organism evidence="15 16">
    <name type="scientific">Pseudoclavibacter albus</name>
    <dbReference type="NCBI Taxonomy" id="272241"/>
    <lineage>
        <taxon>Bacteria</taxon>
        <taxon>Bacillati</taxon>
        <taxon>Actinomycetota</taxon>
        <taxon>Actinomycetes</taxon>
        <taxon>Micrococcales</taxon>
        <taxon>Microbacteriaceae</taxon>
        <taxon>Pseudoclavibacter</taxon>
    </lineage>
</organism>
<feature type="region of interest" description="Disordered" evidence="11">
    <location>
        <begin position="425"/>
        <end position="537"/>
    </location>
</feature>
<dbReference type="InterPro" id="IPR003660">
    <property type="entry name" value="HAMP_dom"/>
</dbReference>
<comment type="caution">
    <text evidence="15">The sequence shown here is derived from an EMBL/GenBank/DDBJ whole genome shotgun (WGS) entry which is preliminary data.</text>
</comment>
<feature type="transmembrane region" description="Helical" evidence="12">
    <location>
        <begin position="162"/>
        <end position="187"/>
    </location>
</feature>
<dbReference type="Pfam" id="PF02518">
    <property type="entry name" value="HATPase_c"/>
    <property type="match status" value="1"/>
</dbReference>
<evidence type="ECO:0000256" key="6">
    <source>
        <dbReference type="ARBA" id="ARBA00022692"/>
    </source>
</evidence>
<dbReference type="SMART" id="SM00304">
    <property type="entry name" value="HAMP"/>
    <property type="match status" value="1"/>
</dbReference>
<dbReference type="EMBL" id="JALXSQ010000014">
    <property type="protein sequence ID" value="MCT2042678.1"/>
    <property type="molecule type" value="Genomic_DNA"/>
</dbReference>
<gene>
    <name evidence="15" type="ORF">M3D15_04930</name>
</gene>
<dbReference type="SUPFAM" id="SSF55874">
    <property type="entry name" value="ATPase domain of HSP90 chaperone/DNA topoisomerase II/histidine kinase"/>
    <property type="match status" value="1"/>
</dbReference>
<evidence type="ECO:0000256" key="2">
    <source>
        <dbReference type="ARBA" id="ARBA00004236"/>
    </source>
</evidence>
<dbReference type="GO" id="GO:0016301">
    <property type="term" value="F:kinase activity"/>
    <property type="evidence" value="ECO:0007669"/>
    <property type="project" value="UniProtKB-KW"/>
</dbReference>
<evidence type="ECO:0000259" key="14">
    <source>
        <dbReference type="PROSITE" id="PS50885"/>
    </source>
</evidence>
<dbReference type="SMART" id="SM00388">
    <property type="entry name" value="HisKA"/>
    <property type="match status" value="1"/>
</dbReference>
<dbReference type="PRINTS" id="PR00344">
    <property type="entry name" value="BCTRLSENSOR"/>
</dbReference>
<evidence type="ECO:0000256" key="1">
    <source>
        <dbReference type="ARBA" id="ARBA00000085"/>
    </source>
</evidence>
<dbReference type="InterPro" id="IPR036890">
    <property type="entry name" value="HATPase_C_sf"/>
</dbReference>
<evidence type="ECO:0000256" key="8">
    <source>
        <dbReference type="ARBA" id="ARBA00022989"/>
    </source>
</evidence>
<proteinExistence type="predicted"/>
<dbReference type="Pfam" id="PF00512">
    <property type="entry name" value="HisKA"/>
    <property type="match status" value="1"/>
</dbReference>
<dbReference type="CDD" id="cd00082">
    <property type="entry name" value="HisKA"/>
    <property type="match status" value="1"/>
</dbReference>
<dbReference type="PROSITE" id="PS50109">
    <property type="entry name" value="HIS_KIN"/>
    <property type="match status" value="1"/>
</dbReference>
<dbReference type="InterPro" id="IPR050428">
    <property type="entry name" value="TCS_sensor_his_kinase"/>
</dbReference>
<comment type="subcellular location">
    <subcellularLocation>
        <location evidence="2">Cell membrane</location>
    </subcellularLocation>
</comment>
<dbReference type="Proteomes" id="UP001525379">
    <property type="component" value="Unassembled WGS sequence"/>
</dbReference>
<dbReference type="InterPro" id="IPR036097">
    <property type="entry name" value="HisK_dim/P_sf"/>
</dbReference>
<evidence type="ECO:0000313" key="15">
    <source>
        <dbReference type="EMBL" id="MCT2042678.1"/>
    </source>
</evidence>
<reference evidence="15 16" key="1">
    <citation type="submission" date="2022-04" db="EMBL/GenBank/DDBJ databases">
        <title>Human microbiome associated bacterial genomes.</title>
        <authorList>
            <person name="Sandstrom S."/>
            <person name="Salamzade R."/>
            <person name="Kalan L.R."/>
        </authorList>
    </citation>
    <scope>NUCLEOTIDE SEQUENCE [LARGE SCALE GENOMIC DNA]</scope>
    <source>
        <strain evidence="16">p3-SID1799</strain>
    </source>
</reference>
<dbReference type="SUPFAM" id="SSF47384">
    <property type="entry name" value="Homodimeric domain of signal transducing histidine kinase"/>
    <property type="match status" value="1"/>
</dbReference>
<keyword evidence="16" id="KW-1185">Reference proteome</keyword>
<protein>
    <recommendedName>
        <fullName evidence="3">histidine kinase</fullName>
        <ecNumber evidence="3">2.7.13.3</ecNumber>
    </recommendedName>
</protein>
<dbReference type="InterPro" id="IPR003594">
    <property type="entry name" value="HATPase_dom"/>
</dbReference>
<sequence>MSLRNKLTLVIIALLTLGLIVAGIGTTLLLRPTLVDQMDSQLRSAAAEPETVIGGSATTNRFGFENVRSAPRPYYVALLTDTGTVLVDNWGDEPRALAPDVSELAVLAQDPANTDEEIITLHDAVGGSWRGIPVPVETTSGQQLSGQLVMALPMSNVNATMASFLAIFLGFGISVVIFGAALTRLLVSATLQPLRRVESTAMSFAAGDFDARLPGATPNTEVGRLSRALNAMLGRIDTALEERDRTIERMRRFISDASHELRTPLVTVRGYGELYRMGALDEEEKVALAMDRIESEAKRMTALVEGLLQLARLDESTAAERELLDLESLVEDAAMDAHASAPDRPVQVLPVRVIFGDEFAQAPQQPKKGTGSHLATLDASPDTPTTVLVGGKRLEIPEELLIDQAERDRRGAAVSDILATQSFAIISPEETERDRREKDEKAKPFRSKSADHAVSNARRFRWRSKKVADAASAPAAPVKASKSASRNTMDGRGTGSAGATAVAPRRRKLLRSRRAQSAPTPAPAPNVAPSTPGDAPIPQELVEIPAMIHGEQNKVRQCIQNIVGNAMRYSPDGSPLELGVVIDPARREASVEIIDHGEGVPEQIREKIFERFWRADTSRARETGGSGLGLAIVVAIMKSHGGKVDVVDTPGGGATFRLIFPLLLAEDVENELSTVLQRKSAGNTADA</sequence>
<evidence type="ECO:0000256" key="12">
    <source>
        <dbReference type="SAM" id="Phobius"/>
    </source>
</evidence>
<name>A0ABT2HWH4_9MICO</name>
<keyword evidence="7 15" id="KW-0418">Kinase</keyword>
<dbReference type="InterPro" id="IPR003661">
    <property type="entry name" value="HisK_dim/P_dom"/>
</dbReference>
<dbReference type="Gene3D" id="3.30.565.10">
    <property type="entry name" value="Histidine kinase-like ATPase, C-terminal domain"/>
    <property type="match status" value="1"/>
</dbReference>
<dbReference type="SMART" id="SM00387">
    <property type="entry name" value="HATPase_c"/>
    <property type="match status" value="1"/>
</dbReference>
<dbReference type="RefSeq" id="WP_260104125.1">
    <property type="nucleotide sequence ID" value="NZ_JALXSQ010000014.1"/>
</dbReference>
<evidence type="ECO:0000259" key="13">
    <source>
        <dbReference type="PROSITE" id="PS50109"/>
    </source>
</evidence>
<feature type="compositionally biased region" description="Low complexity" evidence="11">
    <location>
        <begin position="469"/>
        <end position="485"/>
    </location>
</feature>
<dbReference type="Pfam" id="PF00672">
    <property type="entry name" value="HAMP"/>
    <property type="match status" value="1"/>
</dbReference>
<evidence type="ECO:0000256" key="10">
    <source>
        <dbReference type="ARBA" id="ARBA00023136"/>
    </source>
</evidence>
<evidence type="ECO:0000256" key="11">
    <source>
        <dbReference type="SAM" id="MobiDB-lite"/>
    </source>
</evidence>
<keyword evidence="8 12" id="KW-1133">Transmembrane helix</keyword>
<feature type="compositionally biased region" description="Basic and acidic residues" evidence="11">
    <location>
        <begin position="430"/>
        <end position="451"/>
    </location>
</feature>
<feature type="region of interest" description="Disordered" evidence="11">
    <location>
        <begin position="362"/>
        <end position="386"/>
    </location>
</feature>
<dbReference type="CDD" id="cd00075">
    <property type="entry name" value="HATPase"/>
    <property type="match status" value="1"/>
</dbReference>
<dbReference type="InterPro" id="IPR005467">
    <property type="entry name" value="His_kinase_dom"/>
</dbReference>
<dbReference type="InterPro" id="IPR004358">
    <property type="entry name" value="Sig_transdc_His_kin-like_C"/>
</dbReference>
<evidence type="ECO:0000256" key="3">
    <source>
        <dbReference type="ARBA" id="ARBA00012438"/>
    </source>
</evidence>
<feature type="domain" description="Histidine kinase" evidence="13">
    <location>
        <begin position="548"/>
        <end position="664"/>
    </location>
</feature>
<feature type="compositionally biased region" description="Basic residues" evidence="11">
    <location>
        <begin position="504"/>
        <end position="514"/>
    </location>
</feature>
<dbReference type="PANTHER" id="PTHR45436:SF5">
    <property type="entry name" value="SENSOR HISTIDINE KINASE TRCS"/>
    <property type="match status" value="1"/>
</dbReference>
<dbReference type="EC" id="2.7.13.3" evidence="3"/>
<dbReference type="Gene3D" id="6.10.340.10">
    <property type="match status" value="1"/>
</dbReference>
<dbReference type="CDD" id="cd06225">
    <property type="entry name" value="HAMP"/>
    <property type="match status" value="1"/>
</dbReference>